<evidence type="ECO:0000313" key="1">
    <source>
        <dbReference type="EMBL" id="KAI3759557.1"/>
    </source>
</evidence>
<dbReference type="EMBL" id="CM042048">
    <property type="protein sequence ID" value="KAI3759557.1"/>
    <property type="molecule type" value="Genomic_DNA"/>
</dbReference>
<reference evidence="2" key="1">
    <citation type="journal article" date="2022" name="Mol. Ecol. Resour.">
        <title>The genomes of chicory, endive, great burdock and yacon provide insights into Asteraceae palaeo-polyploidization history and plant inulin production.</title>
        <authorList>
            <person name="Fan W."/>
            <person name="Wang S."/>
            <person name="Wang H."/>
            <person name="Wang A."/>
            <person name="Jiang F."/>
            <person name="Liu H."/>
            <person name="Zhao H."/>
            <person name="Xu D."/>
            <person name="Zhang Y."/>
        </authorList>
    </citation>
    <scope>NUCLEOTIDE SEQUENCE [LARGE SCALE GENOMIC DNA]</scope>
    <source>
        <strain evidence="2">cv. Niubang</strain>
    </source>
</reference>
<reference evidence="1 2" key="2">
    <citation type="journal article" date="2022" name="Mol. Ecol. Resour.">
        <title>The genomes of chicory, endive, great burdock and yacon provide insights into Asteraceae paleo-polyploidization history and plant inulin production.</title>
        <authorList>
            <person name="Fan W."/>
            <person name="Wang S."/>
            <person name="Wang H."/>
            <person name="Wang A."/>
            <person name="Jiang F."/>
            <person name="Liu H."/>
            <person name="Zhao H."/>
            <person name="Xu D."/>
            <person name="Zhang Y."/>
        </authorList>
    </citation>
    <scope>NUCLEOTIDE SEQUENCE [LARGE SCALE GENOMIC DNA]</scope>
    <source>
        <strain evidence="2">cv. Niubang</strain>
    </source>
</reference>
<gene>
    <name evidence="1" type="ORF">L6452_07453</name>
</gene>
<sequence>MVNFPCHPPPQWFACYLLQSQIQYLEEIAETLRERGSKLYKGCRKYTALICGKWLLSFFFGLYREGLGEAYDRDLAFSSSLENFGGGPDPVSLAFGDFDVTDIATLDLKQSECFRVEPCGPEHLGQEIELGILPLVSKK</sequence>
<accession>A0ACB9EL48</accession>
<evidence type="ECO:0000313" key="2">
    <source>
        <dbReference type="Proteomes" id="UP001055879"/>
    </source>
</evidence>
<name>A0ACB9EL48_ARCLA</name>
<organism evidence="1 2">
    <name type="scientific">Arctium lappa</name>
    <name type="common">Greater burdock</name>
    <name type="synonym">Lappa major</name>
    <dbReference type="NCBI Taxonomy" id="4217"/>
    <lineage>
        <taxon>Eukaryota</taxon>
        <taxon>Viridiplantae</taxon>
        <taxon>Streptophyta</taxon>
        <taxon>Embryophyta</taxon>
        <taxon>Tracheophyta</taxon>
        <taxon>Spermatophyta</taxon>
        <taxon>Magnoliopsida</taxon>
        <taxon>eudicotyledons</taxon>
        <taxon>Gunneridae</taxon>
        <taxon>Pentapetalae</taxon>
        <taxon>asterids</taxon>
        <taxon>campanulids</taxon>
        <taxon>Asterales</taxon>
        <taxon>Asteraceae</taxon>
        <taxon>Carduoideae</taxon>
        <taxon>Cardueae</taxon>
        <taxon>Arctiinae</taxon>
        <taxon>Arctium</taxon>
    </lineage>
</organism>
<protein>
    <submittedName>
        <fullName evidence="1">Uncharacterized protein</fullName>
    </submittedName>
</protein>
<dbReference type="Proteomes" id="UP001055879">
    <property type="component" value="Linkage Group LG02"/>
</dbReference>
<keyword evidence="2" id="KW-1185">Reference proteome</keyword>
<comment type="caution">
    <text evidence="1">The sequence shown here is derived from an EMBL/GenBank/DDBJ whole genome shotgun (WGS) entry which is preliminary data.</text>
</comment>
<proteinExistence type="predicted"/>